<dbReference type="InterPro" id="IPR000073">
    <property type="entry name" value="AB_hydrolase_1"/>
</dbReference>
<dbReference type="PANTHER" id="PTHR43798:SF31">
    <property type="entry name" value="AB HYDROLASE SUPERFAMILY PROTEIN YCLE"/>
    <property type="match status" value="1"/>
</dbReference>
<protein>
    <submittedName>
        <fullName evidence="3">Pimeloyl-ACP methyl ester carboxylesterase</fullName>
    </submittedName>
</protein>
<evidence type="ECO:0000259" key="2">
    <source>
        <dbReference type="Pfam" id="PF00561"/>
    </source>
</evidence>
<evidence type="ECO:0000313" key="3">
    <source>
        <dbReference type="EMBL" id="SFE97606.1"/>
    </source>
</evidence>
<dbReference type="SUPFAM" id="SSF53474">
    <property type="entry name" value="alpha/beta-Hydrolases"/>
    <property type="match status" value="1"/>
</dbReference>
<sequence length="292" mass="31373">MANWVSLANQKLMLEEGTELSFYDSEALKWQAGAKDSDSKAGHSSPVLVLLHGYCGSSAYWEEVAPILARQSRLIIPDLRGHGLSTASANLDATMELYADDLYAILEHLRLDKVCLLGHSLGGYIALAFAERYAEQLAAFGLVHSTALADSEAAKDNRDNTINLIKQGQLEQVIDGMSQKLFAPDNLGKLPDKVARVKAIGYQTGGTGAIAAASGMKARPDRTGILREAKLPVLLLAGEGDQIVPPERTLLFEGPSIKQVLLKDAGHMSMLEQPEACAEAISSFIAPLYKLG</sequence>
<evidence type="ECO:0000256" key="1">
    <source>
        <dbReference type="ARBA" id="ARBA00022801"/>
    </source>
</evidence>
<accession>A0A1I2EYR0</accession>
<dbReference type="InterPro" id="IPR000639">
    <property type="entry name" value="Epox_hydrolase-like"/>
</dbReference>
<dbReference type="PRINTS" id="PR00111">
    <property type="entry name" value="ABHYDROLASE"/>
</dbReference>
<dbReference type="InterPro" id="IPR050266">
    <property type="entry name" value="AB_hydrolase_sf"/>
</dbReference>
<keyword evidence="1" id="KW-0378">Hydrolase</keyword>
<proteinExistence type="predicted"/>
<dbReference type="InterPro" id="IPR029058">
    <property type="entry name" value="AB_hydrolase_fold"/>
</dbReference>
<dbReference type="EMBL" id="FONN01000010">
    <property type="protein sequence ID" value="SFE97606.1"/>
    <property type="molecule type" value="Genomic_DNA"/>
</dbReference>
<dbReference type="AlphaFoldDB" id="A0A1I2EYR0"/>
<dbReference type="RefSeq" id="WP_231594097.1">
    <property type="nucleotide sequence ID" value="NZ_FONN01000010.1"/>
</dbReference>
<dbReference type="PRINTS" id="PR00412">
    <property type="entry name" value="EPOXHYDRLASE"/>
</dbReference>
<name>A0A1I2EYR0_9BACL</name>
<organism evidence="3 4">
    <name type="scientific">Paenibacillus algorifonticola</name>
    <dbReference type="NCBI Taxonomy" id="684063"/>
    <lineage>
        <taxon>Bacteria</taxon>
        <taxon>Bacillati</taxon>
        <taxon>Bacillota</taxon>
        <taxon>Bacilli</taxon>
        <taxon>Bacillales</taxon>
        <taxon>Paenibacillaceae</taxon>
        <taxon>Paenibacillus</taxon>
    </lineage>
</organism>
<feature type="domain" description="AB hydrolase-1" evidence="2">
    <location>
        <begin position="46"/>
        <end position="273"/>
    </location>
</feature>
<dbReference type="Gene3D" id="3.40.50.1820">
    <property type="entry name" value="alpha/beta hydrolase"/>
    <property type="match status" value="1"/>
</dbReference>
<dbReference type="PANTHER" id="PTHR43798">
    <property type="entry name" value="MONOACYLGLYCEROL LIPASE"/>
    <property type="match status" value="1"/>
</dbReference>
<dbReference type="Proteomes" id="UP000183410">
    <property type="component" value="Unassembled WGS sequence"/>
</dbReference>
<dbReference type="Pfam" id="PF00561">
    <property type="entry name" value="Abhydrolase_1"/>
    <property type="match status" value="1"/>
</dbReference>
<gene>
    <name evidence="3" type="ORF">SAMN04487969_110126</name>
</gene>
<keyword evidence="4" id="KW-1185">Reference proteome</keyword>
<dbReference type="GO" id="GO:0016020">
    <property type="term" value="C:membrane"/>
    <property type="evidence" value="ECO:0007669"/>
    <property type="project" value="TreeGrafter"/>
</dbReference>
<dbReference type="GO" id="GO:0016787">
    <property type="term" value="F:hydrolase activity"/>
    <property type="evidence" value="ECO:0007669"/>
    <property type="project" value="UniProtKB-KW"/>
</dbReference>
<reference evidence="4" key="1">
    <citation type="submission" date="2016-10" db="EMBL/GenBank/DDBJ databases">
        <authorList>
            <person name="Varghese N."/>
            <person name="Submissions S."/>
        </authorList>
    </citation>
    <scope>NUCLEOTIDE SEQUENCE [LARGE SCALE GENOMIC DNA]</scope>
    <source>
        <strain evidence="4">CGMCC 1.10223</strain>
    </source>
</reference>
<evidence type="ECO:0000313" key="4">
    <source>
        <dbReference type="Proteomes" id="UP000183410"/>
    </source>
</evidence>